<dbReference type="CDD" id="cd00146">
    <property type="entry name" value="PKD"/>
    <property type="match status" value="1"/>
</dbReference>
<dbReference type="Pfam" id="PF18911">
    <property type="entry name" value="PKD_4"/>
    <property type="match status" value="1"/>
</dbReference>
<reference evidence="3 4" key="1">
    <citation type="journal article" date="2015" name="Sci. Rep.">
        <title>Unraveling adaptation of Pontibacter korlensis to radiation and infertility in desert through complete genome and comparative transcriptomic analysis.</title>
        <authorList>
            <person name="Dai J."/>
            <person name="Dai W."/>
            <person name="Qiu C."/>
            <person name="Yang Z."/>
            <person name="Zhang Y."/>
            <person name="Zhou M."/>
            <person name="Zhang L."/>
            <person name="Fang C."/>
            <person name="Gao Q."/>
            <person name="Yang Q."/>
            <person name="Li X."/>
            <person name="Wang Z."/>
            <person name="Wang Z."/>
            <person name="Jia Z."/>
            <person name="Chen X."/>
        </authorList>
    </citation>
    <scope>NUCLEOTIDE SEQUENCE [LARGE SCALE GENOMIC DNA]</scope>
    <source>
        <strain evidence="3 4">X14-1T</strain>
    </source>
</reference>
<evidence type="ECO:0000313" key="3">
    <source>
        <dbReference type="EMBL" id="AKD01971.1"/>
    </source>
</evidence>
<proteinExistence type="predicted"/>
<evidence type="ECO:0000313" key="4">
    <source>
        <dbReference type="Proteomes" id="UP000033109"/>
    </source>
</evidence>
<dbReference type="EMBL" id="CP009621">
    <property type="protein sequence ID" value="AKD01971.1"/>
    <property type="molecule type" value="Genomic_DNA"/>
</dbReference>
<feature type="domain" description="PKD" evidence="2">
    <location>
        <begin position="72"/>
        <end position="123"/>
    </location>
</feature>
<dbReference type="InterPro" id="IPR022409">
    <property type="entry name" value="PKD/Chitinase_dom"/>
</dbReference>
<dbReference type="AlphaFoldDB" id="A0A0E3UVM9"/>
<keyword evidence="4" id="KW-1185">Reference proteome</keyword>
<organism evidence="3 4">
    <name type="scientific">Pontibacter korlensis</name>
    <dbReference type="NCBI Taxonomy" id="400092"/>
    <lineage>
        <taxon>Bacteria</taxon>
        <taxon>Pseudomonadati</taxon>
        <taxon>Bacteroidota</taxon>
        <taxon>Cytophagia</taxon>
        <taxon>Cytophagales</taxon>
        <taxon>Hymenobacteraceae</taxon>
        <taxon>Pontibacter</taxon>
    </lineage>
</organism>
<dbReference type="RefSeq" id="WP_046308676.1">
    <property type="nucleotide sequence ID" value="NZ_CBCSCY010000056.1"/>
</dbReference>
<evidence type="ECO:0000256" key="1">
    <source>
        <dbReference type="SAM" id="SignalP"/>
    </source>
</evidence>
<name>A0A0E3UVM9_9BACT</name>
<gene>
    <name evidence="3" type="ORF">PKOR_00955</name>
</gene>
<dbReference type="SUPFAM" id="SSF49299">
    <property type="entry name" value="PKD domain"/>
    <property type="match status" value="1"/>
</dbReference>
<evidence type="ECO:0000259" key="2">
    <source>
        <dbReference type="PROSITE" id="PS50093"/>
    </source>
</evidence>
<dbReference type="STRING" id="400092.PKOR_00955"/>
<dbReference type="InterPro" id="IPR035986">
    <property type="entry name" value="PKD_dom_sf"/>
</dbReference>
<dbReference type="Proteomes" id="UP000033109">
    <property type="component" value="Chromosome"/>
</dbReference>
<dbReference type="InterPro" id="IPR013783">
    <property type="entry name" value="Ig-like_fold"/>
</dbReference>
<accession>A0A0E3UVM9</accession>
<dbReference type="PROSITE" id="PS50093">
    <property type="entry name" value="PKD"/>
    <property type="match status" value="1"/>
</dbReference>
<dbReference type="InterPro" id="IPR000601">
    <property type="entry name" value="PKD_dom"/>
</dbReference>
<dbReference type="HOGENOM" id="CLU_567252_0_0_10"/>
<keyword evidence="1" id="KW-0732">Signal</keyword>
<sequence length="481" mass="53580">MKYNVFISRVYSFMAALLLTSMFAACTPEDSDSELAPAPSSEMVQFSATPTTENPNIINFKNETPGAFKAIWDFGNGATAEGQQVQGAFAVEGDYTVKLTVFTSGGYAVNTKTIHIAETNVSMLNREDYNFLTGGASDADGKTWVMEKEFKGHLGVGDAAAADPTPNWWAAGANEKAGLGLYDDEMTFKLEGFSYTYKNNGDTYANKDYASDLGGSNAAADVTVSYTPPTNMSWTITEENGKKYLTLSNNGFMAYYVGVSRYQILALSENEMYLMSSQKGAPGNAWFYRFVPKGYTRPVEEKPYKITDIYDNFDEDGNIVWKTEALTLNESYDNPAPFPINTSAKVAMYVKQEGQPYTFANMFTDFEHKLDLRERHVFKLKVFIPSYNDFTSAEGESWADPHLLKQVSMKLQDGSSAQPWVNQVEVKQQVSELDKWVELTFDFGAAEVVSRKDLDRIIIQVGGEGNYIPGIFFLDDFELVK</sequence>
<dbReference type="PROSITE" id="PS51257">
    <property type="entry name" value="PROKAR_LIPOPROTEIN"/>
    <property type="match status" value="1"/>
</dbReference>
<feature type="signal peptide" evidence="1">
    <location>
        <begin position="1"/>
        <end position="24"/>
    </location>
</feature>
<protein>
    <recommendedName>
        <fullName evidence="2">PKD domain-containing protein</fullName>
    </recommendedName>
</protein>
<dbReference type="PATRIC" id="fig|400092.3.peg.219"/>
<dbReference type="Gene3D" id="2.60.40.10">
    <property type="entry name" value="Immunoglobulins"/>
    <property type="match status" value="1"/>
</dbReference>
<dbReference type="SMART" id="SM00089">
    <property type="entry name" value="PKD"/>
    <property type="match status" value="1"/>
</dbReference>
<dbReference type="OrthoDB" id="5381604at2"/>
<feature type="chain" id="PRO_5002413232" description="PKD domain-containing protein" evidence="1">
    <location>
        <begin position="25"/>
        <end position="481"/>
    </location>
</feature>
<dbReference type="KEGG" id="pko:PKOR_00955"/>